<comment type="caution">
    <text evidence="1">The sequence shown here is derived from an EMBL/GenBank/DDBJ whole genome shotgun (WGS) entry which is preliminary data.</text>
</comment>
<organism evidence="1 2">
    <name type="scientific">Caerostris extrusa</name>
    <name type="common">Bark spider</name>
    <name type="synonym">Caerostris bankana</name>
    <dbReference type="NCBI Taxonomy" id="172846"/>
    <lineage>
        <taxon>Eukaryota</taxon>
        <taxon>Metazoa</taxon>
        <taxon>Ecdysozoa</taxon>
        <taxon>Arthropoda</taxon>
        <taxon>Chelicerata</taxon>
        <taxon>Arachnida</taxon>
        <taxon>Araneae</taxon>
        <taxon>Araneomorphae</taxon>
        <taxon>Entelegynae</taxon>
        <taxon>Araneoidea</taxon>
        <taxon>Araneidae</taxon>
        <taxon>Caerostris</taxon>
    </lineage>
</organism>
<sequence length="101" mass="11374">MGNICCFLSHVRIIKSGCISVSQIRLRIHKLIVIIPKYHPCDFLPCQRLININIAFAVAGEDAAPSWLPGARFPPCVQNEFINCLHSSLARGLSFTYHHHH</sequence>
<evidence type="ECO:0000313" key="1">
    <source>
        <dbReference type="EMBL" id="GIY87257.1"/>
    </source>
</evidence>
<evidence type="ECO:0000313" key="2">
    <source>
        <dbReference type="Proteomes" id="UP001054945"/>
    </source>
</evidence>
<name>A0AAV4WXR1_CAEEX</name>
<dbReference type="AlphaFoldDB" id="A0AAV4WXR1"/>
<reference evidence="1 2" key="1">
    <citation type="submission" date="2021-06" db="EMBL/GenBank/DDBJ databases">
        <title>Caerostris extrusa draft genome.</title>
        <authorList>
            <person name="Kono N."/>
            <person name="Arakawa K."/>
        </authorList>
    </citation>
    <scope>NUCLEOTIDE SEQUENCE [LARGE SCALE GENOMIC DNA]</scope>
</reference>
<protein>
    <submittedName>
        <fullName evidence="1">Uncharacterized protein</fullName>
    </submittedName>
</protein>
<dbReference type="Proteomes" id="UP001054945">
    <property type="component" value="Unassembled WGS sequence"/>
</dbReference>
<accession>A0AAV4WXR1</accession>
<gene>
    <name evidence="1" type="ORF">CEXT_431001</name>
</gene>
<dbReference type="EMBL" id="BPLR01016914">
    <property type="protein sequence ID" value="GIY87257.1"/>
    <property type="molecule type" value="Genomic_DNA"/>
</dbReference>
<proteinExistence type="predicted"/>
<keyword evidence="2" id="KW-1185">Reference proteome</keyword>